<comment type="catalytic activity">
    <reaction evidence="4">
        <text>a fatty acyl-CoA + H2O = a fatty acid + CoA + H(+)</text>
        <dbReference type="Rhea" id="RHEA:16781"/>
        <dbReference type="ChEBI" id="CHEBI:15377"/>
        <dbReference type="ChEBI" id="CHEBI:15378"/>
        <dbReference type="ChEBI" id="CHEBI:28868"/>
        <dbReference type="ChEBI" id="CHEBI:57287"/>
        <dbReference type="ChEBI" id="CHEBI:77636"/>
    </reaction>
</comment>
<evidence type="ECO:0000313" key="6">
    <source>
        <dbReference type="EMBL" id="OBH86863.1"/>
    </source>
</evidence>
<dbReference type="PANTHER" id="PTHR11487:SF0">
    <property type="entry name" value="S-ACYL FATTY ACID SYNTHASE THIOESTERASE, MEDIUM CHAIN"/>
    <property type="match status" value="1"/>
</dbReference>
<evidence type="ECO:0000256" key="3">
    <source>
        <dbReference type="ARBA" id="ARBA00023026"/>
    </source>
</evidence>
<dbReference type="InterPro" id="IPR012223">
    <property type="entry name" value="TEII"/>
</dbReference>
<dbReference type="Proteomes" id="UP000092207">
    <property type="component" value="Unassembled WGS sequence"/>
</dbReference>
<gene>
    <name evidence="6" type="ORF">A5679_02745</name>
</gene>
<comment type="caution">
    <text evidence="6">The sequence shown here is derived from an EMBL/GenBank/DDBJ whole genome shotgun (WGS) entry which is preliminary data.</text>
</comment>
<evidence type="ECO:0000313" key="7">
    <source>
        <dbReference type="Proteomes" id="UP000092207"/>
    </source>
</evidence>
<evidence type="ECO:0000256" key="4">
    <source>
        <dbReference type="ARBA" id="ARBA00024293"/>
    </source>
</evidence>
<dbReference type="Gene3D" id="3.40.50.1820">
    <property type="entry name" value="alpha/beta hydrolase"/>
    <property type="match status" value="1"/>
</dbReference>
<dbReference type="SUPFAM" id="SSF53474">
    <property type="entry name" value="alpha/beta-Hydrolases"/>
    <property type="match status" value="1"/>
</dbReference>
<dbReference type="GO" id="GO:0008610">
    <property type="term" value="P:lipid biosynthetic process"/>
    <property type="evidence" value="ECO:0007669"/>
    <property type="project" value="TreeGrafter"/>
</dbReference>
<dbReference type="InterPro" id="IPR029058">
    <property type="entry name" value="AB_hydrolase_fold"/>
</dbReference>
<feature type="domain" description="Thioesterase" evidence="5">
    <location>
        <begin position="34"/>
        <end position="252"/>
    </location>
</feature>
<evidence type="ECO:0000259" key="5">
    <source>
        <dbReference type="Pfam" id="PF00975"/>
    </source>
</evidence>
<dbReference type="Pfam" id="PF00975">
    <property type="entry name" value="Thioesterase"/>
    <property type="match status" value="1"/>
</dbReference>
<accession>A0A1A2UD88</accession>
<dbReference type="EMBL" id="LZJY01000412">
    <property type="protein sequence ID" value="OBH86863.1"/>
    <property type="molecule type" value="Genomic_DNA"/>
</dbReference>
<dbReference type="PANTHER" id="PTHR11487">
    <property type="entry name" value="THIOESTERASE"/>
    <property type="match status" value="1"/>
</dbReference>
<organism evidence="6 7">
    <name type="scientific">Mycobacterium scrofulaceum</name>
    <dbReference type="NCBI Taxonomy" id="1783"/>
    <lineage>
        <taxon>Bacteria</taxon>
        <taxon>Bacillati</taxon>
        <taxon>Actinomycetota</taxon>
        <taxon>Actinomycetes</taxon>
        <taxon>Mycobacteriales</taxon>
        <taxon>Mycobacteriaceae</taxon>
        <taxon>Mycobacterium</taxon>
    </lineage>
</organism>
<keyword evidence="3" id="KW-0843">Virulence</keyword>
<proteinExistence type="inferred from homology"/>
<reference evidence="6 7" key="1">
    <citation type="submission" date="2016-06" db="EMBL/GenBank/DDBJ databases">
        <authorList>
            <person name="Kjaerup R.B."/>
            <person name="Dalgaard T.S."/>
            <person name="Juul-Madsen H.R."/>
        </authorList>
    </citation>
    <scope>NUCLEOTIDE SEQUENCE [LARGE SCALE GENOMIC DNA]</scope>
    <source>
        <strain evidence="6 7">E2838</strain>
    </source>
</reference>
<evidence type="ECO:0000256" key="2">
    <source>
        <dbReference type="ARBA" id="ARBA00015007"/>
    </source>
</evidence>
<evidence type="ECO:0000256" key="1">
    <source>
        <dbReference type="ARBA" id="ARBA00007169"/>
    </source>
</evidence>
<dbReference type="InterPro" id="IPR001031">
    <property type="entry name" value="Thioesterase"/>
</dbReference>
<name>A0A1A2UD88_MYCSC</name>
<protein>
    <recommendedName>
        <fullName evidence="2">Thioesterase TesA</fullName>
    </recommendedName>
</protein>
<dbReference type="AlphaFoldDB" id="A0A1A2UD88"/>
<sequence length="254" mass="27364">MTSDHVLSMPTEFASWIKRVPGRNGSGPAHATLVFPHAGAAAASYRSVAAALASGGDTYIVQYPQRADRLDHPAPDTVHDLAQGLFDAGPWSRVAPLRLFGHSMGAVVAFEFARIAEAHDTAVRRLWVSAGPAPSAVAAMPELPTTDDELLADIADLGGTDPELLADEEFAELLTTAVRADYQAINRYECASGVRIRAGIRVLAARDDHRVDPAALRLWENHTAGDFELFLYDGGHFYLNEHIDAVAERVNADV</sequence>
<comment type="similarity">
    <text evidence="1">Belongs to the thioesterase family.</text>
</comment>